<protein>
    <submittedName>
        <fullName evidence="1">Uncharacterized protein</fullName>
    </submittedName>
</protein>
<accession>A0A6J4ILE1</accession>
<reference evidence="1" key="1">
    <citation type="submission" date="2020-02" db="EMBL/GenBank/DDBJ databases">
        <authorList>
            <person name="Meier V. D."/>
        </authorList>
    </citation>
    <scope>NUCLEOTIDE SEQUENCE</scope>
    <source>
        <strain evidence="1">AVDCRST_MAG95</strain>
    </source>
</reference>
<proteinExistence type="predicted"/>
<organism evidence="1">
    <name type="scientific">uncultured Adhaeribacter sp</name>
    <dbReference type="NCBI Taxonomy" id="448109"/>
    <lineage>
        <taxon>Bacteria</taxon>
        <taxon>Pseudomonadati</taxon>
        <taxon>Bacteroidota</taxon>
        <taxon>Cytophagia</taxon>
        <taxon>Cytophagales</taxon>
        <taxon>Hymenobacteraceae</taxon>
        <taxon>Adhaeribacter</taxon>
        <taxon>environmental samples</taxon>
    </lineage>
</organism>
<name>A0A6J4ILE1_9BACT</name>
<sequence>MFTTLNVETLNRKEVVDYLRFLNEIITKDMSSEDQSKFLACKAKLHERLTGLDI</sequence>
<gene>
    <name evidence="1" type="ORF">AVDCRST_MAG95-2086</name>
</gene>
<dbReference type="EMBL" id="CADCTJ010000656">
    <property type="protein sequence ID" value="CAA9255774.1"/>
    <property type="molecule type" value="Genomic_DNA"/>
</dbReference>
<evidence type="ECO:0000313" key="1">
    <source>
        <dbReference type="EMBL" id="CAA9255774.1"/>
    </source>
</evidence>
<dbReference type="AlphaFoldDB" id="A0A6J4ILE1"/>